<evidence type="ECO:0000256" key="5">
    <source>
        <dbReference type="ARBA" id="ARBA00022857"/>
    </source>
</evidence>
<dbReference type="PRINTS" id="PR00419">
    <property type="entry name" value="ADXRDTASE"/>
</dbReference>
<dbReference type="OrthoDB" id="289202at2"/>
<comment type="cofactor">
    <cofactor evidence="1">
        <name>FAD</name>
        <dbReference type="ChEBI" id="CHEBI:57692"/>
    </cofactor>
</comment>
<keyword evidence="6" id="KW-0560">Oxidoreductase</keyword>
<dbReference type="GO" id="GO:0004324">
    <property type="term" value="F:ferredoxin-NADP+ reductase activity"/>
    <property type="evidence" value="ECO:0007669"/>
    <property type="project" value="UniProtKB-EC"/>
</dbReference>
<protein>
    <recommendedName>
        <fullName evidence="2">ferredoxin--NADP(+) reductase</fullName>
        <ecNumber evidence="2">1.18.1.2</ecNumber>
    </recommendedName>
</protein>
<gene>
    <name evidence="9" type="ORF">SAMN04490220_8549</name>
</gene>
<evidence type="ECO:0000256" key="6">
    <source>
        <dbReference type="ARBA" id="ARBA00023002"/>
    </source>
</evidence>
<dbReference type="EC" id="1.18.1.2" evidence="2"/>
<dbReference type="Gene3D" id="3.50.50.60">
    <property type="entry name" value="FAD/NAD(P)-binding domain"/>
    <property type="match status" value="1"/>
</dbReference>
<evidence type="ECO:0000256" key="1">
    <source>
        <dbReference type="ARBA" id="ARBA00001974"/>
    </source>
</evidence>
<evidence type="ECO:0000313" key="9">
    <source>
        <dbReference type="EMBL" id="SEE82555.1"/>
    </source>
</evidence>
<dbReference type="AlphaFoldDB" id="A0A1H5LZI9"/>
<reference evidence="10" key="1">
    <citation type="submission" date="2016-10" db="EMBL/GenBank/DDBJ databases">
        <authorList>
            <person name="Varghese N."/>
        </authorList>
    </citation>
    <scope>NUCLEOTIDE SEQUENCE [LARGE SCALE GENOMIC DNA]</scope>
    <source>
        <strain evidence="10">DSM 44719</strain>
    </source>
</reference>
<dbReference type="Pfam" id="PF07992">
    <property type="entry name" value="Pyr_redox_2"/>
    <property type="match status" value="1"/>
</dbReference>
<accession>A0A1H5LZI9</accession>
<evidence type="ECO:0000313" key="10">
    <source>
        <dbReference type="Proteomes" id="UP000183407"/>
    </source>
</evidence>
<comment type="catalytic activity">
    <reaction evidence="7">
        <text>2 reduced [2Fe-2S]-[ferredoxin] + NADP(+) + H(+) = 2 oxidized [2Fe-2S]-[ferredoxin] + NADPH</text>
        <dbReference type="Rhea" id="RHEA:20125"/>
        <dbReference type="Rhea" id="RHEA-COMP:10000"/>
        <dbReference type="Rhea" id="RHEA-COMP:10001"/>
        <dbReference type="ChEBI" id="CHEBI:15378"/>
        <dbReference type="ChEBI" id="CHEBI:33737"/>
        <dbReference type="ChEBI" id="CHEBI:33738"/>
        <dbReference type="ChEBI" id="CHEBI:57783"/>
        <dbReference type="ChEBI" id="CHEBI:58349"/>
        <dbReference type="EC" id="1.18.1.2"/>
    </reaction>
</comment>
<dbReference type="SUPFAM" id="SSF51971">
    <property type="entry name" value="Nucleotide-binding domain"/>
    <property type="match status" value="1"/>
</dbReference>
<keyword evidence="5" id="KW-0521">NADP</keyword>
<dbReference type="PANTHER" id="PTHR48467">
    <property type="entry name" value="GLUTAMATE SYNTHASE 1 [NADH], CHLOROPLASTIC-LIKE"/>
    <property type="match status" value="1"/>
</dbReference>
<proteinExistence type="predicted"/>
<evidence type="ECO:0000256" key="7">
    <source>
        <dbReference type="ARBA" id="ARBA00047776"/>
    </source>
</evidence>
<feature type="domain" description="FAD/NAD(P)-binding" evidence="8">
    <location>
        <begin position="12"/>
        <end position="246"/>
    </location>
</feature>
<keyword evidence="3" id="KW-0285">Flavoprotein</keyword>
<evidence type="ECO:0000256" key="4">
    <source>
        <dbReference type="ARBA" id="ARBA00022827"/>
    </source>
</evidence>
<dbReference type="Proteomes" id="UP000183407">
    <property type="component" value="Unassembled WGS sequence"/>
</dbReference>
<evidence type="ECO:0000256" key="2">
    <source>
        <dbReference type="ARBA" id="ARBA00013223"/>
    </source>
</evidence>
<dbReference type="InterPro" id="IPR055275">
    <property type="entry name" value="Ferredox_Rdtase"/>
</dbReference>
<dbReference type="PANTHER" id="PTHR48467:SF1">
    <property type="entry name" value="GLUTAMATE SYNTHASE 1 [NADH], CHLOROPLASTIC-LIKE"/>
    <property type="match status" value="1"/>
</dbReference>
<keyword evidence="4" id="KW-0274">FAD</keyword>
<name>A0A1H5LZI9_RHOJO</name>
<dbReference type="Gene3D" id="3.40.50.720">
    <property type="entry name" value="NAD(P)-binding Rossmann-like Domain"/>
    <property type="match status" value="1"/>
</dbReference>
<sequence length="398" mass="42613">MTTPGAGARQPSVAIVGSGPSGCYLAQFLRKRWRESDIVVFDRLDTPYGLVRYGVAPDHPGTRAVSKQFDRLFQRESIRFVGSTLISTIEGDGDLTLGQLRGSFDIVVLATGLHADRALAGPGGPLPGAELSGVYGAGRLTRLINGHPEEKVDDLSLGRRVLIVGHGNVAIDLLRLFLTPAEQLRALGIANDVVDAITAGPVREIDIVGRSQPAQAKFDVAMVRELEKLSDVAFEAHGVEVEPDEQSTRHEAIATLAAGSDDAAGRVVRFHFGWEPIELTGVDSVSGIVLLAMDGSRSTVSMPADAVCTAIGFAEHDTAPLRRADHEHIEHIDLERGILGDNLFCVGWLRRGPRGTIPENRVDARMVSDTIIASYAERSNSVFKPGASALDIQPPITS</sequence>
<evidence type="ECO:0000259" key="8">
    <source>
        <dbReference type="Pfam" id="PF07992"/>
    </source>
</evidence>
<evidence type="ECO:0000256" key="3">
    <source>
        <dbReference type="ARBA" id="ARBA00022630"/>
    </source>
</evidence>
<dbReference type="InterPro" id="IPR036188">
    <property type="entry name" value="FAD/NAD-bd_sf"/>
</dbReference>
<dbReference type="EMBL" id="FNTL01000005">
    <property type="protein sequence ID" value="SEE82555.1"/>
    <property type="molecule type" value="Genomic_DNA"/>
</dbReference>
<dbReference type="RefSeq" id="WP_073361424.1">
    <property type="nucleotide sequence ID" value="NZ_FNTL01000005.1"/>
</dbReference>
<dbReference type="InterPro" id="IPR023753">
    <property type="entry name" value="FAD/NAD-binding_dom"/>
</dbReference>
<organism evidence="9 10">
    <name type="scientific">Rhodococcus jostii</name>
    <dbReference type="NCBI Taxonomy" id="132919"/>
    <lineage>
        <taxon>Bacteria</taxon>
        <taxon>Bacillati</taxon>
        <taxon>Actinomycetota</taxon>
        <taxon>Actinomycetes</taxon>
        <taxon>Mycobacteriales</taxon>
        <taxon>Nocardiaceae</taxon>
        <taxon>Rhodococcus</taxon>
    </lineage>
</organism>